<feature type="domain" description="DMAP1-binding" evidence="3">
    <location>
        <begin position="7"/>
        <end position="115"/>
    </location>
</feature>
<feature type="compositionally biased region" description="Low complexity" evidence="2">
    <location>
        <begin position="242"/>
        <end position="257"/>
    </location>
</feature>
<feature type="region of interest" description="Disordered" evidence="2">
    <location>
        <begin position="54"/>
        <end position="81"/>
    </location>
</feature>
<dbReference type="CDD" id="cd05905">
    <property type="entry name" value="Dip2"/>
    <property type="match status" value="1"/>
</dbReference>
<proteinExistence type="inferred from homology"/>
<dbReference type="InterPro" id="IPR010506">
    <property type="entry name" value="DMAP1-bd"/>
</dbReference>
<dbReference type="SMART" id="SM01137">
    <property type="entry name" value="DMAP_binding"/>
    <property type="match status" value="1"/>
</dbReference>
<name>A0A0N5BA06_STREA</name>
<dbReference type="InterPro" id="IPR025110">
    <property type="entry name" value="AMP-bd_C"/>
</dbReference>
<dbReference type="InterPro" id="IPR037337">
    <property type="entry name" value="Dip2-like_dom"/>
</dbReference>
<accession>A0A0N5BA06</accession>
<dbReference type="STRING" id="174720.A0A0N5BA06"/>
<comment type="similarity">
    <text evidence="1">Belongs to the DIP2 family.</text>
</comment>
<organism evidence="4 5">
    <name type="scientific">Strongyloides papillosus</name>
    <name type="common">Intestinal threadworm</name>
    <dbReference type="NCBI Taxonomy" id="174720"/>
    <lineage>
        <taxon>Eukaryota</taxon>
        <taxon>Metazoa</taxon>
        <taxon>Ecdysozoa</taxon>
        <taxon>Nematoda</taxon>
        <taxon>Chromadorea</taxon>
        <taxon>Rhabditida</taxon>
        <taxon>Tylenchina</taxon>
        <taxon>Panagrolaimomorpha</taxon>
        <taxon>Strongyloidoidea</taxon>
        <taxon>Strongyloididae</taxon>
        <taxon>Strongyloides</taxon>
    </lineage>
</organism>
<keyword evidence="4" id="KW-1185">Reference proteome</keyword>
<sequence>MPQEEIDLNALPEDVRVKLKQLEIELAEGDITQKGFDKKKLLLIGPYIQAQLNQDHRISSTPQTRAKRRNQRRLTREESRYKSEIRHESVQAALRQWNNCDNTESSNKSTEILTSPINLINKKKEDQQIYENSCIIINQESEEDKSLDLEKTIKNSTKDKIEDCDKIVDTFTLNKDITNSSSKEKEENNITDAIREEVENTSLKSSTSTVLQQLIVNSIADEMEPSGNNLINFLKSSGTFSSNTTNTTSSNDSCATTGRPQSKSNVYQNFNAKESNVDGESVSSINISELNISSCQEANNSYHTNESKNSNKSLDTENNPIPTKLPKVSVKIQALLESLQLIVMFVLATSTIIPTHKENNNNNSEYEKEKNGNMMCQSSYQGTWNSSSNSSNNKNPELLNTSNYFEERGRYELKNTPTSRSKSNTLIETSICNSLQQRRFIYQTAHNPPPLLYNFNNNYHKSKYPSSSTISCRLQSPSNRNLPLSCDMSQVVTLFDPRKIEEKRKKQYKNLCDPSVIVHSKCNPHAGFIFVHHELKNFTKTKMISVGRRNGRSIRVADLPNIDKMHSNLILKKYHFLQRPRSKPLHEYYNDDDAELEAMAKIVDPNAPRPEGSYIQPIRGEFPVLSPSTISTPQSSNNDSNPNNTLNNILNNFPRSIESAIHRYGTTASKSLCGILLDNNGKMLQSLSYGKLYSRANKIAYTLLNKTITSNCVVGHSQNQSSISKENLRQSICKPGDRIALIFSNNEPLSFICAFYGCIIGGLIPVPIEVPCSKKDAGIQQIGFLLGCCGVKTALTTENCFKSLPKKCPTTSSQGNNPHPSDMIDLKSWPKLTWVMVEYVSKPGKEWTISGRNLNDESIGYIEHSTDRNGYVKGVAITRNSIVGHCKSITGAMNYKEGETIICVLDFKREVGLWTSILTSLFNGMRVAFVPYNLMKSNPSCWMIAATKLNASHVVLKSRDLHWSLLASKDQKDINLSNIKSIIIADGANPWSLSSCDQFCSIFQKRGLRPEVLCPCAGSSESGLIAIRRPFIMEYSSDTGSSGMSVSTPSGRGVLSMEALSHLVVRVDKETSLTSLTLQDAGQIIPGAILVVVKMSGKPKICKADEIGEICISAQSTGSFYWGLDGISSGVFKVEPLGPDERPIGNLTYVRSGLIGFLGPDGLVFVIGNKSTMMNVSGRSHSADDIIATVLAVEPMKFIYRGRIAVFSINVLRDERICIVAEQKPDVQEEEAFNWITKVLQAVDNIHQVGIYCLALVPANNLPKTPLGGIHVSETRQRFLDCTLHPTTLLMCPHNCILNLPKPREPQQNEVGPAAMFVGNIVQGVRIAGAQGRELVQSSDDNKLLIDILRDLATTSPDHILYTLINSKGIEAESLSCGQLYKKAEKIGILLLEKGHLNEGDHVALIFSPGIDLITAFYGCLIANLIPVCIRPPHQTNLQSTLPTVRLMVDISKSVAILTSANIGKLLKSKEAAHRIDTKAWPNIFDIEDSSSFTKKKNIFNNSKRGPNDICYLDFNVSTTGQLAGIIINNYSAVMKCKSLKVACELYKSRHVALSLDPYCGLGFELFVLSSVYSGYHTIIIPPQEVETNPSIFLSVVSQHKVRDVFCSYGVMELCVKELAPQIDGLKEKGIYLSCVRTCVAVAEERPRVALCTAFAKLFAPLGLQSRAISTSFGCRVNTGICMQGSSSPDPATVYVDARALRNDRVSLVEKGSPHSIPLMESGKLLPGVKVVIANPETKGQCADSHLGEIWVSSPHNANGYFSIFGEETTLHTDHFNAKLKTGDTKTVFARTGYLGFLKQTSSITADGELHDAVFVVGSLDETMILRGMRYHPVDIEVTVVKTHRKIIEIAEVEGDEAEALDLVPAITSSILEEHHLIVGVVVLIDPGMIPINTRGEKQRMHLRDSFLREELDPIYIAYNM</sequence>
<evidence type="ECO:0000313" key="5">
    <source>
        <dbReference type="WBParaSite" id="SPAL_0000287500.1"/>
    </source>
</evidence>
<dbReference type="WBParaSite" id="SPAL_0000287500.1">
    <property type="protein sequence ID" value="SPAL_0000287500.1"/>
    <property type="gene ID" value="SPAL_0000287500"/>
</dbReference>
<dbReference type="Pfam" id="PF06464">
    <property type="entry name" value="DMAP_binding"/>
    <property type="match status" value="1"/>
</dbReference>
<feature type="region of interest" description="Disordered" evidence="2">
    <location>
        <begin position="626"/>
        <end position="646"/>
    </location>
</feature>
<evidence type="ECO:0000256" key="1">
    <source>
        <dbReference type="ARBA" id="ARBA00007735"/>
    </source>
</evidence>
<dbReference type="InterPro" id="IPR042099">
    <property type="entry name" value="ANL_N_sf"/>
</dbReference>
<dbReference type="Gene3D" id="3.40.50.12780">
    <property type="entry name" value="N-terminal domain of ligase-like"/>
    <property type="match status" value="2"/>
</dbReference>
<dbReference type="SUPFAM" id="SSF56801">
    <property type="entry name" value="Acetyl-CoA synthetase-like"/>
    <property type="match status" value="2"/>
</dbReference>
<dbReference type="InterPro" id="IPR000873">
    <property type="entry name" value="AMP-dep_synth/lig_dom"/>
</dbReference>
<evidence type="ECO:0000259" key="3">
    <source>
        <dbReference type="PROSITE" id="PS51912"/>
    </source>
</evidence>
<evidence type="ECO:0000256" key="2">
    <source>
        <dbReference type="SAM" id="MobiDB-lite"/>
    </source>
</evidence>
<dbReference type="PROSITE" id="PS51912">
    <property type="entry name" value="DMAP1_BIND"/>
    <property type="match status" value="1"/>
</dbReference>
<dbReference type="PANTHER" id="PTHR22754:SF32">
    <property type="entry name" value="DISCO-INTERACTING PROTEIN 2"/>
    <property type="match status" value="1"/>
</dbReference>
<dbReference type="Proteomes" id="UP000046392">
    <property type="component" value="Unplaced"/>
</dbReference>
<dbReference type="InterPro" id="IPR045851">
    <property type="entry name" value="AMP-bd_C_sf"/>
</dbReference>
<dbReference type="PANTHER" id="PTHR22754">
    <property type="entry name" value="DISCO-INTERACTING PROTEIN 2 DIP2 -RELATED"/>
    <property type="match status" value="1"/>
</dbReference>
<feature type="compositionally biased region" description="Low complexity" evidence="2">
    <location>
        <begin position="631"/>
        <end position="646"/>
    </location>
</feature>
<dbReference type="Pfam" id="PF00501">
    <property type="entry name" value="AMP-binding"/>
    <property type="match status" value="2"/>
</dbReference>
<dbReference type="Pfam" id="PF23024">
    <property type="entry name" value="AMP-dom_DIP2-like"/>
    <property type="match status" value="1"/>
</dbReference>
<evidence type="ECO:0000313" key="4">
    <source>
        <dbReference type="Proteomes" id="UP000046392"/>
    </source>
</evidence>
<reference evidence="5" key="1">
    <citation type="submission" date="2017-02" db="UniProtKB">
        <authorList>
            <consortium name="WormBaseParasite"/>
        </authorList>
    </citation>
    <scope>IDENTIFICATION</scope>
</reference>
<feature type="region of interest" description="Disordered" evidence="2">
    <location>
        <begin position="300"/>
        <end position="321"/>
    </location>
</feature>
<dbReference type="Gene3D" id="3.30.300.30">
    <property type="match status" value="2"/>
</dbReference>
<protein>
    <submittedName>
        <fullName evidence="5">DMAP-interaction domain-containing protein</fullName>
    </submittedName>
</protein>
<feature type="region of interest" description="Disordered" evidence="2">
    <location>
        <begin position="242"/>
        <end position="262"/>
    </location>
</feature>